<comment type="caution">
    <text evidence="1">The sequence shown here is derived from an EMBL/GenBank/DDBJ whole genome shotgun (WGS) entry which is preliminary data.</text>
</comment>
<organism evidence="1">
    <name type="scientific">marine sediment metagenome</name>
    <dbReference type="NCBI Taxonomy" id="412755"/>
    <lineage>
        <taxon>unclassified sequences</taxon>
        <taxon>metagenomes</taxon>
        <taxon>ecological metagenomes</taxon>
    </lineage>
</organism>
<name>A0A0F8YFP6_9ZZZZ</name>
<dbReference type="InterPro" id="IPR017686">
    <property type="entry name" value="Phg/plasmid-like_prot"/>
</dbReference>
<gene>
    <name evidence="1" type="ORF">LCGC14_2825570</name>
</gene>
<proteinExistence type="predicted"/>
<dbReference type="EMBL" id="LAZR01053675">
    <property type="protein sequence ID" value="KKK80232.1"/>
    <property type="molecule type" value="Genomic_DNA"/>
</dbReference>
<dbReference type="NCBIfam" id="TIGR03299">
    <property type="entry name" value="LGT_TIGR03299"/>
    <property type="match status" value="1"/>
</dbReference>
<dbReference type="InterPro" id="IPR026325">
    <property type="entry name" value="DUF932"/>
</dbReference>
<sequence length="312" mass="34653">IFYVGEKPWHGIGTELANPATSKEAIMASRLDYNITLQDIFLSNGEQIEGAKATVREDNGKSLGLVTGKYKIIQNVECFEFFDSVVAEKLAMYHTAGALGDGERIWILAKLPDNIIIAGVDEVEKYLLLTNSHDGKSALSMFFTPVRVVCQNTLSMSLRDKGNGISIRHMGNIQGKVDEARKVLGITIDFYKLLEQEGNALADRKVNSEEVNKYFDKVLGLEGKEIDEISTRSDNIKGRLKNLFENGEGHQQPAIKHSAWTMYNAVTQYVDHERTVKGLQKNPANKLNSIWLGSGANMKAKAYKEALELVNA</sequence>
<evidence type="ECO:0008006" key="2">
    <source>
        <dbReference type="Google" id="ProtNLM"/>
    </source>
</evidence>
<protein>
    <recommendedName>
        <fullName evidence="2">DUF945 domain-containing protein</fullName>
    </recommendedName>
</protein>
<feature type="non-terminal residue" evidence="1">
    <location>
        <position position="1"/>
    </location>
</feature>
<accession>A0A0F8YFP6</accession>
<dbReference type="AlphaFoldDB" id="A0A0F8YFP6"/>
<evidence type="ECO:0000313" key="1">
    <source>
        <dbReference type="EMBL" id="KKK80232.1"/>
    </source>
</evidence>
<reference evidence="1" key="1">
    <citation type="journal article" date="2015" name="Nature">
        <title>Complex archaea that bridge the gap between prokaryotes and eukaryotes.</title>
        <authorList>
            <person name="Spang A."/>
            <person name="Saw J.H."/>
            <person name="Jorgensen S.L."/>
            <person name="Zaremba-Niedzwiedzka K."/>
            <person name="Martijn J."/>
            <person name="Lind A.E."/>
            <person name="van Eijk R."/>
            <person name="Schleper C."/>
            <person name="Guy L."/>
            <person name="Ettema T.J."/>
        </authorList>
    </citation>
    <scope>NUCLEOTIDE SEQUENCE</scope>
</reference>
<dbReference type="Pfam" id="PF06067">
    <property type="entry name" value="DUF932"/>
    <property type="match status" value="1"/>
</dbReference>